<evidence type="ECO:0000313" key="2">
    <source>
        <dbReference type="Proteomes" id="UP000799779"/>
    </source>
</evidence>
<organism evidence="1 2">
    <name type="scientific">Amniculicola lignicola CBS 123094</name>
    <dbReference type="NCBI Taxonomy" id="1392246"/>
    <lineage>
        <taxon>Eukaryota</taxon>
        <taxon>Fungi</taxon>
        <taxon>Dikarya</taxon>
        <taxon>Ascomycota</taxon>
        <taxon>Pezizomycotina</taxon>
        <taxon>Dothideomycetes</taxon>
        <taxon>Pleosporomycetidae</taxon>
        <taxon>Pleosporales</taxon>
        <taxon>Amniculicolaceae</taxon>
        <taxon>Amniculicola</taxon>
    </lineage>
</organism>
<proteinExistence type="predicted"/>
<reference evidence="1" key="1">
    <citation type="journal article" date="2020" name="Stud. Mycol.">
        <title>101 Dothideomycetes genomes: a test case for predicting lifestyles and emergence of pathogens.</title>
        <authorList>
            <person name="Haridas S."/>
            <person name="Albert R."/>
            <person name="Binder M."/>
            <person name="Bloem J."/>
            <person name="Labutti K."/>
            <person name="Salamov A."/>
            <person name="Andreopoulos B."/>
            <person name="Baker S."/>
            <person name="Barry K."/>
            <person name="Bills G."/>
            <person name="Bluhm B."/>
            <person name="Cannon C."/>
            <person name="Castanera R."/>
            <person name="Culley D."/>
            <person name="Daum C."/>
            <person name="Ezra D."/>
            <person name="Gonzalez J."/>
            <person name="Henrissat B."/>
            <person name="Kuo A."/>
            <person name="Liang C."/>
            <person name="Lipzen A."/>
            <person name="Lutzoni F."/>
            <person name="Magnuson J."/>
            <person name="Mondo S."/>
            <person name="Nolan M."/>
            <person name="Ohm R."/>
            <person name="Pangilinan J."/>
            <person name="Park H.-J."/>
            <person name="Ramirez L."/>
            <person name="Alfaro M."/>
            <person name="Sun H."/>
            <person name="Tritt A."/>
            <person name="Yoshinaga Y."/>
            <person name="Zwiers L.-H."/>
            <person name="Turgeon B."/>
            <person name="Goodwin S."/>
            <person name="Spatafora J."/>
            <person name="Crous P."/>
            <person name="Grigoriev I."/>
        </authorList>
    </citation>
    <scope>NUCLEOTIDE SEQUENCE</scope>
    <source>
        <strain evidence="1">CBS 123094</strain>
    </source>
</reference>
<accession>A0A6A5W1B1</accession>
<protein>
    <submittedName>
        <fullName evidence="1">Uncharacterized protein</fullName>
    </submittedName>
</protein>
<name>A0A6A5W1B1_9PLEO</name>
<evidence type="ECO:0000313" key="1">
    <source>
        <dbReference type="EMBL" id="KAF1995074.1"/>
    </source>
</evidence>
<dbReference type="OrthoDB" id="3200925at2759"/>
<sequence>MTADISEPDWSKIELSDKYDWIDGVSTMGKPFKIGVSKSDSQPPATDKIEDFQLNAIEVKGKTPFDINVHWKDSPPTQGFAIFNNPTSEEIRITSITQYLLRAGPLKYNEFNFTCTESYNFMFYDATGDGYRCNVLWARSATLHFATYFSSNPTIVRVTGK</sequence>
<dbReference type="Proteomes" id="UP000799779">
    <property type="component" value="Unassembled WGS sequence"/>
</dbReference>
<dbReference type="EMBL" id="ML977646">
    <property type="protein sequence ID" value="KAF1995074.1"/>
    <property type="molecule type" value="Genomic_DNA"/>
</dbReference>
<keyword evidence="2" id="KW-1185">Reference proteome</keyword>
<dbReference type="AlphaFoldDB" id="A0A6A5W1B1"/>
<gene>
    <name evidence="1" type="ORF">P154DRAFT_539078</name>
</gene>